<evidence type="ECO:0000256" key="3">
    <source>
        <dbReference type="ARBA" id="ARBA00008056"/>
    </source>
</evidence>
<evidence type="ECO:0000256" key="5">
    <source>
        <dbReference type="ARBA" id="ARBA00022723"/>
    </source>
</evidence>
<evidence type="ECO:0000256" key="1">
    <source>
        <dbReference type="ARBA" id="ARBA00004123"/>
    </source>
</evidence>
<dbReference type="GO" id="GO:0016491">
    <property type="term" value="F:oxidoreductase activity"/>
    <property type="evidence" value="ECO:0007669"/>
    <property type="project" value="UniProtKB-KW"/>
</dbReference>
<dbReference type="GO" id="GO:0031418">
    <property type="term" value="F:L-ascorbic acid binding"/>
    <property type="evidence" value="ECO:0007669"/>
    <property type="project" value="UniProtKB-KW"/>
</dbReference>
<comment type="similarity">
    <text evidence="3 10">Belongs to the iron/ascorbate-dependent oxidoreductase family.</text>
</comment>
<keyword evidence="6" id="KW-0847">Vitamin C</keyword>
<dbReference type="GO" id="GO:0046872">
    <property type="term" value="F:metal ion binding"/>
    <property type="evidence" value="ECO:0007669"/>
    <property type="project" value="UniProtKB-KW"/>
</dbReference>
<evidence type="ECO:0000256" key="9">
    <source>
        <dbReference type="ARBA" id="ARBA00059922"/>
    </source>
</evidence>
<dbReference type="InterPro" id="IPR026992">
    <property type="entry name" value="DIOX_N"/>
</dbReference>
<dbReference type="Pfam" id="PF14226">
    <property type="entry name" value="DIOX_N"/>
    <property type="match status" value="1"/>
</dbReference>
<name>A0AAU7NIR9_9FABA</name>
<sequence length="351" mass="40075">MAQAGEKASSFTSAMALDQMEVSSIPQRYVLPPLKRPNPNAEIFNTLPIIDFSSLHDESLRFQTINDIRIACKEIGLFQIINHGIPQSIMNGALEVAAEFFNLPKEEKMRLFSDDVHKPVRYGTSVNHVRDEVYCWRDFIKHYSHPLSDWIHMWPSNPSRYKEKMGNYSMAVEELQRKLMEVIFNSLGINPNYLQKQIKKSLQTLAVNCYPACPEPELTFGIPPHSDFGSLTILLQNRPGLRIKDQNNNWVQIPCVEGALIVQVGDQMEVLSNGHYKGVLHMATVNAEMKRISIASLHSFPIENRIGPAEELVDEEHPKAYKEFSFKEFLDFVSNNDVSKGRFIDTLKIEP</sequence>
<dbReference type="InterPro" id="IPR044861">
    <property type="entry name" value="IPNS-like_FE2OG_OXY"/>
</dbReference>
<keyword evidence="8" id="KW-0539">Nucleus</keyword>
<dbReference type="EMBL" id="PP905497">
    <property type="protein sequence ID" value="XBR96855.1"/>
    <property type="molecule type" value="mRNA"/>
</dbReference>
<gene>
    <name evidence="12" type="primary">FNS</name>
</gene>
<dbReference type="AlphaFoldDB" id="A0AAU7NIR9"/>
<protein>
    <submittedName>
        <fullName evidence="12">Flavonol synthase</fullName>
    </submittedName>
</protein>
<evidence type="ECO:0000256" key="6">
    <source>
        <dbReference type="ARBA" id="ARBA00022896"/>
    </source>
</evidence>
<accession>A0AAU7NIR9</accession>
<proteinExistence type="evidence at transcript level"/>
<feature type="domain" description="Fe2OG dioxygenase" evidence="11">
    <location>
        <begin position="200"/>
        <end position="300"/>
    </location>
</feature>
<dbReference type="InterPro" id="IPR027443">
    <property type="entry name" value="IPNS-like_sf"/>
</dbReference>
<evidence type="ECO:0000256" key="8">
    <source>
        <dbReference type="ARBA" id="ARBA00023242"/>
    </source>
</evidence>
<dbReference type="PANTHER" id="PTHR47991">
    <property type="entry name" value="OXOGLUTARATE/IRON-DEPENDENT DIOXYGENASE"/>
    <property type="match status" value="1"/>
</dbReference>
<evidence type="ECO:0000256" key="10">
    <source>
        <dbReference type="RuleBase" id="RU003682"/>
    </source>
</evidence>
<dbReference type="SUPFAM" id="SSF51197">
    <property type="entry name" value="Clavaminate synthase-like"/>
    <property type="match status" value="1"/>
</dbReference>
<comment type="function">
    <text evidence="9">Involved in the regulation of shoot development and salicylic acid (SA) homeostasis.</text>
</comment>
<reference evidence="12" key="1">
    <citation type="submission" date="2024-06" db="EMBL/GenBank/DDBJ databases">
        <title>Transcriptome analysis of Saraca asoca.</title>
        <authorList>
            <person name="Himaja K."/>
            <person name="Veerapandiyan K."/>
            <person name="Usha B."/>
        </authorList>
    </citation>
    <scope>NUCLEOTIDE SEQUENCE</scope>
</reference>
<keyword evidence="7 10" id="KW-0408">Iron</keyword>
<dbReference type="GO" id="GO:0005634">
    <property type="term" value="C:nucleus"/>
    <property type="evidence" value="ECO:0007669"/>
    <property type="project" value="UniProtKB-SubCell"/>
</dbReference>
<comment type="subcellular location">
    <subcellularLocation>
        <location evidence="2">Cytoplasm</location>
    </subcellularLocation>
    <subcellularLocation>
        <location evidence="1">Nucleus</location>
    </subcellularLocation>
</comment>
<dbReference type="PROSITE" id="PS51471">
    <property type="entry name" value="FE2OG_OXY"/>
    <property type="match status" value="1"/>
</dbReference>
<evidence type="ECO:0000256" key="4">
    <source>
        <dbReference type="ARBA" id="ARBA00022490"/>
    </source>
</evidence>
<dbReference type="InterPro" id="IPR005123">
    <property type="entry name" value="Oxoglu/Fe-dep_dioxygenase_dom"/>
</dbReference>
<dbReference type="GO" id="GO:0005737">
    <property type="term" value="C:cytoplasm"/>
    <property type="evidence" value="ECO:0007669"/>
    <property type="project" value="UniProtKB-SubCell"/>
</dbReference>
<dbReference type="Pfam" id="PF03171">
    <property type="entry name" value="2OG-FeII_Oxy"/>
    <property type="match status" value="1"/>
</dbReference>
<evidence type="ECO:0000313" key="12">
    <source>
        <dbReference type="EMBL" id="XBR96855.1"/>
    </source>
</evidence>
<dbReference type="InterPro" id="IPR050295">
    <property type="entry name" value="Plant_2OG-oxidoreductases"/>
</dbReference>
<keyword evidence="5 10" id="KW-0479">Metal-binding</keyword>
<evidence type="ECO:0000256" key="2">
    <source>
        <dbReference type="ARBA" id="ARBA00004496"/>
    </source>
</evidence>
<dbReference type="Gene3D" id="2.60.120.330">
    <property type="entry name" value="B-lactam Antibiotic, Isopenicillin N Synthase, Chain"/>
    <property type="match status" value="1"/>
</dbReference>
<evidence type="ECO:0000259" key="11">
    <source>
        <dbReference type="PROSITE" id="PS51471"/>
    </source>
</evidence>
<dbReference type="FunFam" id="2.60.120.330:FF:000015">
    <property type="entry name" value="Protein DMR6-LIKE OXYGENASE 1"/>
    <property type="match status" value="1"/>
</dbReference>
<organism evidence="12">
    <name type="scientific">Saraca asoca</name>
    <dbReference type="NCBI Taxonomy" id="1073321"/>
    <lineage>
        <taxon>Eukaryota</taxon>
        <taxon>Viridiplantae</taxon>
        <taxon>Streptophyta</taxon>
        <taxon>Embryophyta</taxon>
        <taxon>Tracheophyta</taxon>
        <taxon>Spermatophyta</taxon>
        <taxon>Magnoliopsida</taxon>
        <taxon>eudicotyledons</taxon>
        <taxon>Gunneridae</taxon>
        <taxon>Pentapetalae</taxon>
        <taxon>rosids</taxon>
        <taxon>fabids</taxon>
        <taxon>Fabales</taxon>
        <taxon>Fabaceae</taxon>
        <taxon>Detarioideae</taxon>
        <taxon>Saraceae</taxon>
        <taxon>Saraca</taxon>
    </lineage>
</organism>
<keyword evidence="10" id="KW-0560">Oxidoreductase</keyword>
<keyword evidence="4" id="KW-0963">Cytoplasm</keyword>
<evidence type="ECO:0000256" key="7">
    <source>
        <dbReference type="ARBA" id="ARBA00023004"/>
    </source>
</evidence>